<dbReference type="OrthoDB" id="5814456at2759"/>
<proteinExistence type="predicted"/>
<accession>A0A3P6Q5Q4</accession>
<dbReference type="EMBL" id="UYRV01000622">
    <property type="protein sequence ID" value="VDK45072.1"/>
    <property type="molecule type" value="Genomic_DNA"/>
</dbReference>
<sequence length="89" mass="10089">MSFDSISSGATGCFPRRAHTITAPDEAHNYMVTVSEGKIGVNERKETCEQVYMHCFNPEDHNDRVCIDLHKRSTTEELIDRVISMRSGE</sequence>
<keyword evidence="2" id="KW-1185">Reference proteome</keyword>
<evidence type="ECO:0000313" key="1">
    <source>
        <dbReference type="EMBL" id="VDK45072.1"/>
    </source>
</evidence>
<gene>
    <name evidence="1" type="ORF">CGOC_LOCUS446</name>
</gene>
<dbReference type="Proteomes" id="UP000271889">
    <property type="component" value="Unassembled WGS sequence"/>
</dbReference>
<protein>
    <submittedName>
        <fullName evidence="1">Uncharacterized protein</fullName>
    </submittedName>
</protein>
<evidence type="ECO:0000313" key="2">
    <source>
        <dbReference type="Proteomes" id="UP000271889"/>
    </source>
</evidence>
<name>A0A3P6Q5Q4_CYLGO</name>
<dbReference type="AlphaFoldDB" id="A0A3P6Q5Q4"/>
<reference evidence="1 2" key="1">
    <citation type="submission" date="2018-11" db="EMBL/GenBank/DDBJ databases">
        <authorList>
            <consortium name="Pathogen Informatics"/>
        </authorList>
    </citation>
    <scope>NUCLEOTIDE SEQUENCE [LARGE SCALE GENOMIC DNA]</scope>
</reference>
<organism evidence="1 2">
    <name type="scientific">Cylicostephanus goldi</name>
    <name type="common">Nematode worm</name>
    <dbReference type="NCBI Taxonomy" id="71465"/>
    <lineage>
        <taxon>Eukaryota</taxon>
        <taxon>Metazoa</taxon>
        <taxon>Ecdysozoa</taxon>
        <taxon>Nematoda</taxon>
        <taxon>Chromadorea</taxon>
        <taxon>Rhabditida</taxon>
        <taxon>Rhabditina</taxon>
        <taxon>Rhabditomorpha</taxon>
        <taxon>Strongyloidea</taxon>
        <taxon>Strongylidae</taxon>
        <taxon>Cylicostephanus</taxon>
    </lineage>
</organism>